<dbReference type="PATRIC" id="fig|1177154.3.peg.3691"/>
<sequence>MAYASKLPESRFNAIYDELYKRAEAAAMASYQAKLAKAKTRKQREKCAGHYPSDWSKLLDLWCRDKVSNLHVLDCLRIGQVYSGEELSSMPVH</sequence>
<protein>
    <submittedName>
        <fullName evidence="1">Uncharacterized protein</fullName>
    </submittedName>
</protein>
<gene>
    <name evidence="1" type="ORF">Y5S_03683</name>
</gene>
<reference evidence="1 2" key="1">
    <citation type="submission" date="2012-09" db="EMBL/GenBank/DDBJ databases">
        <title>Genome Sequence of alkane-degrading Bacterium Alcanivorax sp. 19-m-6.</title>
        <authorList>
            <person name="Lai Q."/>
            <person name="Shao Z."/>
        </authorList>
    </citation>
    <scope>NUCLEOTIDE SEQUENCE [LARGE SCALE GENOMIC DNA]</scope>
    <source>
        <strain evidence="1 2">19-m-6</strain>
    </source>
</reference>
<accession>A0A095UGR5</accession>
<dbReference type="AlphaFoldDB" id="A0A095UGR5"/>
<dbReference type="RefSeq" id="WP_035235252.1">
    <property type="nucleotide sequence ID" value="NZ_ARXV01000024.1"/>
</dbReference>
<name>A0A095UGR5_9GAMM</name>
<comment type="caution">
    <text evidence="1">The sequence shown here is derived from an EMBL/GenBank/DDBJ whole genome shotgun (WGS) entry which is preliminary data.</text>
</comment>
<dbReference type="Proteomes" id="UP000029444">
    <property type="component" value="Unassembled WGS sequence"/>
</dbReference>
<evidence type="ECO:0000313" key="1">
    <source>
        <dbReference type="EMBL" id="KGD61675.1"/>
    </source>
</evidence>
<dbReference type="STRING" id="1177154.Y5S_03683"/>
<dbReference type="OrthoDB" id="6604881at2"/>
<proteinExistence type="predicted"/>
<dbReference type="EMBL" id="ARXV01000024">
    <property type="protein sequence ID" value="KGD61675.1"/>
    <property type="molecule type" value="Genomic_DNA"/>
</dbReference>
<organism evidence="1 2">
    <name type="scientific">Alcanivorax nanhaiticus</name>
    <dbReference type="NCBI Taxonomy" id="1177154"/>
    <lineage>
        <taxon>Bacteria</taxon>
        <taxon>Pseudomonadati</taxon>
        <taxon>Pseudomonadota</taxon>
        <taxon>Gammaproteobacteria</taxon>
        <taxon>Oceanospirillales</taxon>
        <taxon>Alcanivoracaceae</taxon>
        <taxon>Alcanivorax</taxon>
    </lineage>
</organism>
<evidence type="ECO:0000313" key="2">
    <source>
        <dbReference type="Proteomes" id="UP000029444"/>
    </source>
</evidence>
<keyword evidence="2" id="KW-1185">Reference proteome</keyword>